<proteinExistence type="predicted"/>
<dbReference type="Proteomes" id="UP001501576">
    <property type="component" value="Unassembled WGS sequence"/>
</dbReference>
<organism evidence="1 2">
    <name type="scientific">Streptomyces mordarskii</name>
    <dbReference type="NCBI Taxonomy" id="1226758"/>
    <lineage>
        <taxon>Bacteria</taxon>
        <taxon>Bacillati</taxon>
        <taxon>Actinomycetota</taxon>
        <taxon>Actinomycetes</taxon>
        <taxon>Kitasatosporales</taxon>
        <taxon>Streptomycetaceae</taxon>
        <taxon>Streptomyces</taxon>
    </lineage>
</organism>
<evidence type="ECO:0000313" key="2">
    <source>
        <dbReference type="Proteomes" id="UP001501576"/>
    </source>
</evidence>
<name>A0ABN1DNU9_9ACTN</name>
<comment type="caution">
    <text evidence="1">The sequence shown here is derived from an EMBL/GenBank/DDBJ whole genome shotgun (WGS) entry which is preliminary data.</text>
</comment>
<accession>A0ABN1DNU9</accession>
<keyword evidence="2" id="KW-1185">Reference proteome</keyword>
<protein>
    <submittedName>
        <fullName evidence="1">Uncharacterized protein</fullName>
    </submittedName>
</protein>
<reference evidence="1 2" key="1">
    <citation type="journal article" date="2019" name="Int. J. Syst. Evol. Microbiol.">
        <title>The Global Catalogue of Microorganisms (GCM) 10K type strain sequencing project: providing services to taxonomists for standard genome sequencing and annotation.</title>
        <authorList>
            <consortium name="The Broad Institute Genomics Platform"/>
            <consortium name="The Broad Institute Genome Sequencing Center for Infectious Disease"/>
            <person name="Wu L."/>
            <person name="Ma J."/>
        </authorList>
    </citation>
    <scope>NUCLEOTIDE SEQUENCE [LARGE SCALE GENOMIC DNA]</scope>
    <source>
        <strain evidence="1 2">JCM 5052</strain>
    </source>
</reference>
<sequence>MFRAPLLRCRRRLGWLLGGRMLLLTRRGRTSGLSRQAVQEVTGRDPATGAYHLASGCGPSARLGAPDAERSVHALGPLWEVTRSRASADRPPRRVRHLLP</sequence>
<evidence type="ECO:0000313" key="1">
    <source>
        <dbReference type="EMBL" id="GAA0548375.1"/>
    </source>
</evidence>
<dbReference type="EMBL" id="BAAABZ010000056">
    <property type="protein sequence ID" value="GAA0548375.1"/>
    <property type="molecule type" value="Genomic_DNA"/>
</dbReference>
<gene>
    <name evidence="1" type="ORF">GCM10010390_58220</name>
</gene>